<gene>
    <name evidence="1" type="ORF">ACFO6W_03345</name>
</gene>
<keyword evidence="2" id="KW-1185">Reference proteome</keyword>
<proteinExistence type="predicted"/>
<accession>A0ABV9KRP3</accession>
<comment type="caution">
    <text evidence="1">The sequence shown here is derived from an EMBL/GenBank/DDBJ whole genome shotgun (WGS) entry which is preliminary data.</text>
</comment>
<protein>
    <submittedName>
        <fullName evidence="1">Uncharacterized protein</fullName>
    </submittedName>
</protein>
<sequence length="93" mass="11029">MAQWTKTNDYYNREVVKEDVWSRKCRRGKIYVIDRKNFTYTFSCGADSDYSFTGCFFGCSKITTVEQAMNVVDQIATLWLNDKSYKRLIEKHN</sequence>
<dbReference type="Proteomes" id="UP001596023">
    <property type="component" value="Unassembled WGS sequence"/>
</dbReference>
<dbReference type="RefSeq" id="WP_379993923.1">
    <property type="nucleotide sequence ID" value="NZ_JBHSGN010000024.1"/>
</dbReference>
<name>A0ABV9KRP3_9BACT</name>
<organism evidence="1 2">
    <name type="scientific">Dysgonomonas termitidis</name>
    <dbReference type="NCBI Taxonomy" id="1516126"/>
    <lineage>
        <taxon>Bacteria</taxon>
        <taxon>Pseudomonadati</taxon>
        <taxon>Bacteroidota</taxon>
        <taxon>Bacteroidia</taxon>
        <taxon>Bacteroidales</taxon>
        <taxon>Dysgonomonadaceae</taxon>
        <taxon>Dysgonomonas</taxon>
    </lineage>
</organism>
<reference evidence="2" key="1">
    <citation type="journal article" date="2019" name="Int. J. Syst. Evol. Microbiol.">
        <title>The Global Catalogue of Microorganisms (GCM) 10K type strain sequencing project: providing services to taxonomists for standard genome sequencing and annotation.</title>
        <authorList>
            <consortium name="The Broad Institute Genomics Platform"/>
            <consortium name="The Broad Institute Genome Sequencing Center for Infectious Disease"/>
            <person name="Wu L."/>
            <person name="Ma J."/>
        </authorList>
    </citation>
    <scope>NUCLEOTIDE SEQUENCE [LARGE SCALE GENOMIC DNA]</scope>
    <source>
        <strain evidence="2">CCUG 66188</strain>
    </source>
</reference>
<evidence type="ECO:0000313" key="1">
    <source>
        <dbReference type="EMBL" id="MFC4672723.1"/>
    </source>
</evidence>
<evidence type="ECO:0000313" key="2">
    <source>
        <dbReference type="Proteomes" id="UP001596023"/>
    </source>
</evidence>
<dbReference type="EMBL" id="JBHSGN010000024">
    <property type="protein sequence ID" value="MFC4672723.1"/>
    <property type="molecule type" value="Genomic_DNA"/>
</dbReference>